<dbReference type="PRINTS" id="PR01217">
    <property type="entry name" value="PRICHEXTENSN"/>
</dbReference>
<feature type="compositionally biased region" description="Low complexity" evidence="3">
    <location>
        <begin position="340"/>
        <end position="375"/>
    </location>
</feature>
<sequence>MPSRSQSSVLTQSGCECDFPFEFKGTTYTSCTLEASKKHTGSKSQPWCAVKDTADGCGTQEHGMRYDACLPAPLPPASPARHRHAAPPAHFLPVPFDDMTGRTPPIPPAFPYPPSPPPHCRSPHAPRHAEPPPLAEPPSSPRRRHKHKQPSPPTPPSSPEHAKHSKHSKRKHKQAAPPTPPRPTPPLMPPYPPLPPTSPPSSSFMSCDQLGWPHIRHAAGLSCFYTVPNGQQCMALAGWSSAATQCAHLGARLCSDAEMSSVQASVRDHAACPLLLGRLAWTSRSCVASLIPTPGELLSFIGYYAAPVASGAIAQMQCVPTRTPLAVLCCADARPPSPPSAGHAASAPSPSPRAESNAATPAAAAAAAAAVASHHAPPPPPPPAGGSGGSVASVVGLLLLLCCCCFLCCLHIRRVNSRLLREQQRTGKAAAAEGGRRRGRRPRGVKHHKLRGEAEGEAIELGAPADREAADDADDADDADADADGAGEMAWDLDENSGGRVSRM</sequence>
<feature type="compositionally biased region" description="Pro residues" evidence="3">
    <location>
        <begin position="131"/>
        <end position="140"/>
    </location>
</feature>
<dbReference type="InterPro" id="IPR000562">
    <property type="entry name" value="FN_type2_dom"/>
</dbReference>
<feature type="domain" description="Fibronectin type-II" evidence="5">
    <location>
        <begin position="12"/>
        <end position="71"/>
    </location>
</feature>
<keyword evidence="2" id="KW-1015">Disulfide bond</keyword>
<dbReference type="PROSITE" id="PS51092">
    <property type="entry name" value="FN2_2"/>
    <property type="match status" value="1"/>
</dbReference>
<feature type="region of interest" description="Disordered" evidence="3">
    <location>
        <begin position="79"/>
        <end position="203"/>
    </location>
</feature>
<dbReference type="Gene3D" id="2.10.10.10">
    <property type="entry name" value="Fibronectin, type II, collagen-binding"/>
    <property type="match status" value="1"/>
</dbReference>
<dbReference type="InterPro" id="IPR036943">
    <property type="entry name" value="FN_type2_sf"/>
</dbReference>
<dbReference type="AlphaFoldDB" id="A0AB34JR36"/>
<keyword evidence="4" id="KW-1133">Transmembrane helix</keyword>
<evidence type="ECO:0000313" key="6">
    <source>
        <dbReference type="EMBL" id="KAL1523134.1"/>
    </source>
</evidence>
<dbReference type="SMART" id="SM00059">
    <property type="entry name" value="FN2"/>
    <property type="match status" value="1"/>
</dbReference>
<evidence type="ECO:0000259" key="5">
    <source>
        <dbReference type="PROSITE" id="PS51092"/>
    </source>
</evidence>
<gene>
    <name evidence="6" type="ORF">AB1Y20_018089</name>
</gene>
<name>A0AB34JR36_PRYPA</name>
<accession>A0AB34JR36</accession>
<feature type="region of interest" description="Disordered" evidence="3">
    <location>
        <begin position="339"/>
        <end position="388"/>
    </location>
</feature>
<evidence type="ECO:0000256" key="1">
    <source>
        <dbReference type="ARBA" id="ARBA00022737"/>
    </source>
</evidence>
<dbReference type="InterPro" id="IPR013806">
    <property type="entry name" value="Kringle-like"/>
</dbReference>
<feature type="compositionally biased region" description="Pro residues" evidence="3">
    <location>
        <begin position="104"/>
        <end position="120"/>
    </location>
</feature>
<evidence type="ECO:0000256" key="2">
    <source>
        <dbReference type="ARBA" id="ARBA00023157"/>
    </source>
</evidence>
<dbReference type="SUPFAM" id="SSF57440">
    <property type="entry name" value="Kringle-like"/>
    <property type="match status" value="1"/>
</dbReference>
<feature type="compositionally biased region" description="Basic residues" evidence="3">
    <location>
        <begin position="437"/>
        <end position="450"/>
    </location>
</feature>
<feature type="compositionally biased region" description="Basic residues" evidence="3">
    <location>
        <begin position="163"/>
        <end position="174"/>
    </location>
</feature>
<feature type="region of interest" description="Disordered" evidence="3">
    <location>
        <begin position="421"/>
        <end position="504"/>
    </location>
</feature>
<keyword evidence="4" id="KW-0472">Membrane</keyword>
<reference evidence="6 7" key="1">
    <citation type="journal article" date="2024" name="Science">
        <title>Giant polyketide synthase enzymes in the biosynthesis of giant marine polyether toxins.</title>
        <authorList>
            <person name="Fallon T.R."/>
            <person name="Shende V.V."/>
            <person name="Wierzbicki I.H."/>
            <person name="Pendleton A.L."/>
            <person name="Watervoot N.F."/>
            <person name="Auber R.P."/>
            <person name="Gonzalez D.J."/>
            <person name="Wisecaver J.H."/>
            <person name="Moore B.S."/>
        </authorList>
    </citation>
    <scope>NUCLEOTIDE SEQUENCE [LARGE SCALE GENOMIC DNA]</scope>
    <source>
        <strain evidence="6 7">12B1</strain>
    </source>
</reference>
<feature type="compositionally biased region" description="Acidic residues" evidence="3">
    <location>
        <begin position="471"/>
        <end position="495"/>
    </location>
</feature>
<protein>
    <recommendedName>
        <fullName evidence="5">Fibronectin type-II domain-containing protein</fullName>
    </recommendedName>
</protein>
<evidence type="ECO:0000256" key="4">
    <source>
        <dbReference type="SAM" id="Phobius"/>
    </source>
</evidence>
<evidence type="ECO:0000256" key="3">
    <source>
        <dbReference type="SAM" id="MobiDB-lite"/>
    </source>
</evidence>
<dbReference type="Proteomes" id="UP001515480">
    <property type="component" value="Unassembled WGS sequence"/>
</dbReference>
<keyword evidence="7" id="KW-1185">Reference proteome</keyword>
<keyword evidence="4" id="KW-0812">Transmembrane</keyword>
<organism evidence="6 7">
    <name type="scientific">Prymnesium parvum</name>
    <name type="common">Toxic golden alga</name>
    <dbReference type="NCBI Taxonomy" id="97485"/>
    <lineage>
        <taxon>Eukaryota</taxon>
        <taxon>Haptista</taxon>
        <taxon>Haptophyta</taxon>
        <taxon>Prymnesiophyceae</taxon>
        <taxon>Prymnesiales</taxon>
        <taxon>Prymnesiaceae</taxon>
        <taxon>Prymnesium</taxon>
    </lineage>
</organism>
<feature type="transmembrane region" description="Helical" evidence="4">
    <location>
        <begin position="391"/>
        <end position="412"/>
    </location>
</feature>
<dbReference type="EMBL" id="JBGBPQ010000006">
    <property type="protein sequence ID" value="KAL1523134.1"/>
    <property type="molecule type" value="Genomic_DNA"/>
</dbReference>
<proteinExistence type="predicted"/>
<keyword evidence="1" id="KW-0677">Repeat</keyword>
<comment type="caution">
    <text evidence="6">The sequence shown here is derived from an EMBL/GenBank/DDBJ whole genome shotgun (WGS) entry which is preliminary data.</text>
</comment>
<evidence type="ECO:0000313" key="7">
    <source>
        <dbReference type="Proteomes" id="UP001515480"/>
    </source>
</evidence>
<feature type="compositionally biased region" description="Pro residues" evidence="3">
    <location>
        <begin position="177"/>
        <end position="199"/>
    </location>
</feature>
<dbReference type="Pfam" id="PF00040">
    <property type="entry name" value="fn2"/>
    <property type="match status" value="1"/>
</dbReference>